<dbReference type="AlphaFoldDB" id="A0A653DQX8"/>
<reference evidence="1 2" key="1">
    <citation type="submission" date="2019-01" db="EMBL/GenBank/DDBJ databases">
        <authorList>
            <person name="Sayadi A."/>
        </authorList>
    </citation>
    <scope>NUCLEOTIDE SEQUENCE [LARGE SCALE GENOMIC DNA]</scope>
</reference>
<accession>A0A653DQX8</accession>
<feature type="non-terminal residue" evidence="1">
    <location>
        <position position="1"/>
    </location>
</feature>
<proteinExistence type="predicted"/>
<evidence type="ECO:0000313" key="2">
    <source>
        <dbReference type="Proteomes" id="UP000410492"/>
    </source>
</evidence>
<dbReference type="Proteomes" id="UP000410492">
    <property type="component" value="Unassembled WGS sequence"/>
</dbReference>
<protein>
    <submittedName>
        <fullName evidence="1">Uncharacterized protein</fullName>
    </submittedName>
</protein>
<evidence type="ECO:0000313" key="1">
    <source>
        <dbReference type="EMBL" id="VEN62594.1"/>
    </source>
</evidence>
<organism evidence="1 2">
    <name type="scientific">Callosobruchus maculatus</name>
    <name type="common">Southern cowpea weevil</name>
    <name type="synonym">Pulse bruchid</name>
    <dbReference type="NCBI Taxonomy" id="64391"/>
    <lineage>
        <taxon>Eukaryota</taxon>
        <taxon>Metazoa</taxon>
        <taxon>Ecdysozoa</taxon>
        <taxon>Arthropoda</taxon>
        <taxon>Hexapoda</taxon>
        <taxon>Insecta</taxon>
        <taxon>Pterygota</taxon>
        <taxon>Neoptera</taxon>
        <taxon>Endopterygota</taxon>
        <taxon>Coleoptera</taxon>
        <taxon>Polyphaga</taxon>
        <taxon>Cucujiformia</taxon>
        <taxon>Chrysomeloidea</taxon>
        <taxon>Chrysomelidae</taxon>
        <taxon>Bruchinae</taxon>
        <taxon>Bruchini</taxon>
        <taxon>Callosobruchus</taxon>
    </lineage>
</organism>
<name>A0A653DQX8_CALMS</name>
<dbReference type="EMBL" id="CAACVG010014008">
    <property type="protein sequence ID" value="VEN62594.1"/>
    <property type="molecule type" value="Genomic_DNA"/>
</dbReference>
<keyword evidence="2" id="KW-1185">Reference proteome</keyword>
<sequence>VSSSIPTFGELRRRGMSCRRICFPTTATCSISNLTCTDTYPPAALLQRHRLSDFGAG</sequence>
<gene>
    <name evidence="1" type="ORF">CALMAC_LOCUS19680</name>
</gene>